<gene>
    <name evidence="8" type="primary">flgB_1</name>
    <name evidence="9" type="synonym">flgB</name>
    <name evidence="9" type="ORF">HT99x_008365</name>
    <name evidence="8" type="ORF">HT99x_01268</name>
</gene>
<keyword evidence="8" id="KW-0966">Cell projection</keyword>
<dbReference type="Pfam" id="PF00460">
    <property type="entry name" value="Flg_bb_rod"/>
    <property type="match status" value="1"/>
</dbReference>
<keyword evidence="8" id="KW-0282">Flagellum</keyword>
<evidence type="ECO:0000256" key="1">
    <source>
        <dbReference type="ARBA" id="ARBA00004117"/>
    </source>
</evidence>
<reference evidence="9" key="3">
    <citation type="submission" date="2021-06" db="EMBL/GenBank/DDBJ databases">
        <title>Genomic Description and Analysis of Intracellular Bacteria, Candidatus Berkiella cookevillensis and Candidatus Berkiella aquae.</title>
        <authorList>
            <person name="Kidane D.T."/>
            <person name="Mehari Y.T."/>
            <person name="Rice F.C."/>
            <person name="Arivett B.A."/>
            <person name="Farone A.L."/>
            <person name="Berk S.G."/>
            <person name="Farone M.B."/>
        </authorList>
    </citation>
    <scope>NUCLEOTIDE SEQUENCE</scope>
    <source>
        <strain evidence="9">HT99</strain>
    </source>
</reference>
<dbReference type="EMBL" id="LKAJ01000004">
    <property type="protein sequence ID" value="KRG21516.1"/>
    <property type="molecule type" value="Genomic_DNA"/>
</dbReference>
<dbReference type="EMBL" id="LKAJ02000001">
    <property type="protein sequence ID" value="MCS5711447.1"/>
    <property type="molecule type" value="Genomic_DNA"/>
</dbReference>
<dbReference type="PANTHER" id="PTHR30435">
    <property type="entry name" value="FLAGELLAR PROTEIN"/>
    <property type="match status" value="1"/>
</dbReference>
<dbReference type="AlphaFoldDB" id="A0A0Q9YLF5"/>
<comment type="similarity">
    <text evidence="2 6">Belongs to the flagella basal body rod proteins family.</text>
</comment>
<dbReference type="InterPro" id="IPR019776">
    <property type="entry name" value="Flagellar_basal_body_rod_CS"/>
</dbReference>
<dbReference type="Proteomes" id="UP000051497">
    <property type="component" value="Unassembled WGS sequence"/>
</dbReference>
<accession>A0A0Q9YLF5</accession>
<reference evidence="8" key="1">
    <citation type="submission" date="2015-09" db="EMBL/GenBank/DDBJ databases">
        <title>Draft Genome Sequences of Two Novel Amoeba-resistant Intranuclear Bacteria, Candidatus Berkiella cookevillensis and Candidatus Berkiella aquae.</title>
        <authorList>
            <person name="Mehari Y.T."/>
            <person name="Arivett B.A."/>
            <person name="Farone A.L."/>
            <person name="Gunderson J.H."/>
            <person name="Farone M.B."/>
        </authorList>
    </citation>
    <scope>NUCLEOTIDE SEQUENCE [LARGE SCALE GENOMIC DNA]</scope>
    <source>
        <strain evidence="8">HT99</strain>
    </source>
</reference>
<evidence type="ECO:0000256" key="5">
    <source>
        <dbReference type="ARBA" id="ARBA00024934"/>
    </source>
</evidence>
<evidence type="ECO:0000256" key="4">
    <source>
        <dbReference type="ARBA" id="ARBA00023143"/>
    </source>
</evidence>
<dbReference type="PANTHER" id="PTHR30435:SF12">
    <property type="entry name" value="FLAGELLAR BASAL BODY ROD PROTEIN FLGB"/>
    <property type="match status" value="1"/>
</dbReference>
<dbReference type="InterPro" id="IPR001444">
    <property type="entry name" value="Flag_bb_rod_N"/>
</dbReference>
<dbReference type="PIRSF" id="PIRSF002889">
    <property type="entry name" value="Rod_FlgB"/>
    <property type="match status" value="1"/>
</dbReference>
<dbReference type="NCBIfam" id="TIGR01396">
    <property type="entry name" value="FlgB"/>
    <property type="match status" value="1"/>
</dbReference>
<evidence type="ECO:0000259" key="7">
    <source>
        <dbReference type="Pfam" id="PF00460"/>
    </source>
</evidence>
<evidence type="ECO:0000256" key="6">
    <source>
        <dbReference type="PIRNR" id="PIRNR002889"/>
    </source>
</evidence>
<comment type="function">
    <text evidence="5 6">Structural component of flagellum, the bacterial motility apparatus. Part of the rod structure of flagellar basal body.</text>
</comment>
<organism evidence="8">
    <name type="scientific">Candidatus Berkiella aquae</name>
    <dbReference type="NCBI Taxonomy" id="295108"/>
    <lineage>
        <taxon>Bacteria</taxon>
        <taxon>Pseudomonadati</taxon>
        <taxon>Pseudomonadota</taxon>
        <taxon>Gammaproteobacteria</taxon>
        <taxon>Candidatus Berkiellales</taxon>
        <taxon>Candidatus Berkiellaceae</taxon>
        <taxon>Candidatus Berkiella</taxon>
    </lineage>
</organism>
<dbReference type="PATRIC" id="fig|1590043.3.peg.1285"/>
<feature type="domain" description="Flagellar basal body rod protein N-terminal" evidence="7">
    <location>
        <begin position="9"/>
        <end position="37"/>
    </location>
</feature>
<comment type="caution">
    <text evidence="8">The sequence shown here is derived from an EMBL/GenBank/DDBJ whole genome shotgun (WGS) entry which is preliminary data.</text>
</comment>
<proteinExistence type="inferred from homology"/>
<evidence type="ECO:0000313" key="10">
    <source>
        <dbReference type="Proteomes" id="UP000051497"/>
    </source>
</evidence>
<comment type="subcellular location">
    <subcellularLocation>
        <location evidence="1 6">Bacterial flagellum basal body</location>
    </subcellularLocation>
</comment>
<comment type="subunit">
    <text evidence="6">The basal body constitutes a major portion of the flagellar organelle and consists of a number of rings mounted on a central rod.</text>
</comment>
<dbReference type="PROSITE" id="PS00588">
    <property type="entry name" value="FLAGELLA_BB_ROD"/>
    <property type="match status" value="1"/>
</dbReference>
<dbReference type="OrthoDB" id="9788334at2"/>
<evidence type="ECO:0000256" key="3">
    <source>
        <dbReference type="ARBA" id="ARBA00014376"/>
    </source>
</evidence>
<keyword evidence="4 6" id="KW-0975">Bacterial flagellum</keyword>
<protein>
    <recommendedName>
        <fullName evidence="3 6">Flagellar basal body rod protein FlgB</fullName>
    </recommendedName>
</protein>
<evidence type="ECO:0000313" key="8">
    <source>
        <dbReference type="EMBL" id="KRG21516.1"/>
    </source>
</evidence>
<name>A0A0Q9YLF5_9GAMM</name>
<dbReference type="GO" id="GO:0071978">
    <property type="term" value="P:bacterial-type flagellum-dependent swarming motility"/>
    <property type="evidence" value="ECO:0007669"/>
    <property type="project" value="TreeGrafter"/>
</dbReference>
<dbReference type="InterPro" id="IPR006300">
    <property type="entry name" value="FlgB"/>
</dbReference>
<sequence length="129" mass="14320">MNIDNLFGIHENALNLRIKRAEVLASNLANADTPGYKAKDMDFNDVLKDISSNQSKGMMTTNPAHIANSTYNADVPLMYREPLQTSLDGNTVDTQIESAKLAENNMRLLASLRIMDMKIKSFTTALRGE</sequence>
<evidence type="ECO:0000313" key="9">
    <source>
        <dbReference type="EMBL" id="MCS5711447.1"/>
    </source>
</evidence>
<evidence type="ECO:0000256" key="2">
    <source>
        <dbReference type="ARBA" id="ARBA00009677"/>
    </source>
</evidence>
<dbReference type="GO" id="GO:0030694">
    <property type="term" value="C:bacterial-type flagellum basal body, rod"/>
    <property type="evidence" value="ECO:0007669"/>
    <property type="project" value="InterPro"/>
</dbReference>
<keyword evidence="10" id="KW-1185">Reference proteome</keyword>
<dbReference type="STRING" id="295108.HT99x_01268"/>
<dbReference type="RefSeq" id="WP_075065900.1">
    <property type="nucleotide sequence ID" value="NZ_LKAJ02000001.1"/>
</dbReference>
<reference evidence="9" key="2">
    <citation type="journal article" date="2016" name="Genome Announc.">
        <title>Draft Genome Sequences of Two Novel Amoeba-Resistant Intranuclear Bacteria, 'Candidatus Berkiella cookevillensis' and 'Candidatus Berkiella aquae'.</title>
        <authorList>
            <person name="Mehari Y.T."/>
            <person name="Arivett B.A."/>
            <person name="Farone A.L."/>
            <person name="Gunderson J.H."/>
            <person name="Farone M.B."/>
        </authorList>
    </citation>
    <scope>NUCLEOTIDE SEQUENCE</scope>
    <source>
        <strain evidence="9">HT99</strain>
    </source>
</reference>
<keyword evidence="8" id="KW-0969">Cilium</keyword>